<evidence type="ECO:0000313" key="2">
    <source>
        <dbReference type="EMBL" id="SVD28087.1"/>
    </source>
</evidence>
<accession>A0A382U278</accession>
<name>A0A382U278_9ZZZZ</name>
<dbReference type="EMBL" id="UINC01140758">
    <property type="protein sequence ID" value="SVD28087.1"/>
    <property type="molecule type" value="Genomic_DNA"/>
</dbReference>
<evidence type="ECO:0000256" key="1">
    <source>
        <dbReference type="SAM" id="MobiDB-lite"/>
    </source>
</evidence>
<feature type="non-terminal residue" evidence="2">
    <location>
        <position position="297"/>
    </location>
</feature>
<feature type="non-terminal residue" evidence="2">
    <location>
        <position position="1"/>
    </location>
</feature>
<protein>
    <submittedName>
        <fullName evidence="2">Uncharacterized protein</fullName>
    </submittedName>
</protein>
<sequence length="297" mass="34099">WEKTKNPDDGTDFDRQQAAAKGVTDTRDTGDNVAGDYVINRELSQDDEPRVDYAEARNDYEIFDRIYSNGLSGYIPVEDAPRLVGFLNSASNDEEFKLATLKAIANNFEAGLDQIPFQMALAQARRNRNSNFSGQGQSESGFYKFDKLSLMEQLKIIEKISLKKIDKVYEGYWKNVDIEKQERERLSPTPNIKPKNPMRKKKPYDAEEHKENFIKSLIAKGKTEQEAIKQAWVLTQKGHFDPKNNESINENVPDNTKVRIINKLLADHFPASDLRKQMDAFFAIPDTQMLSDFRHAR</sequence>
<dbReference type="AlphaFoldDB" id="A0A382U278"/>
<feature type="region of interest" description="Disordered" evidence="1">
    <location>
        <begin position="186"/>
        <end position="206"/>
    </location>
</feature>
<feature type="region of interest" description="Disordered" evidence="1">
    <location>
        <begin position="1"/>
        <end position="41"/>
    </location>
</feature>
<feature type="compositionally biased region" description="Basic and acidic residues" evidence="1">
    <location>
        <begin position="1"/>
        <end position="15"/>
    </location>
</feature>
<proteinExistence type="predicted"/>
<organism evidence="2">
    <name type="scientific">marine metagenome</name>
    <dbReference type="NCBI Taxonomy" id="408172"/>
    <lineage>
        <taxon>unclassified sequences</taxon>
        <taxon>metagenomes</taxon>
        <taxon>ecological metagenomes</taxon>
    </lineage>
</organism>
<gene>
    <name evidence="2" type="ORF">METZ01_LOCUS380941</name>
</gene>
<reference evidence="2" key="1">
    <citation type="submission" date="2018-05" db="EMBL/GenBank/DDBJ databases">
        <authorList>
            <person name="Lanie J.A."/>
            <person name="Ng W.-L."/>
            <person name="Kazmierczak K.M."/>
            <person name="Andrzejewski T.M."/>
            <person name="Davidsen T.M."/>
            <person name="Wayne K.J."/>
            <person name="Tettelin H."/>
            <person name="Glass J.I."/>
            <person name="Rusch D."/>
            <person name="Podicherti R."/>
            <person name="Tsui H.-C.T."/>
            <person name="Winkler M.E."/>
        </authorList>
    </citation>
    <scope>NUCLEOTIDE SEQUENCE</scope>
</reference>